<feature type="signal peptide" evidence="2">
    <location>
        <begin position="1"/>
        <end position="28"/>
    </location>
</feature>
<proteinExistence type="predicted"/>
<reference evidence="4" key="1">
    <citation type="journal article" date="2019" name="bioRxiv">
        <title>The Genome of the Zebra Mussel, Dreissena polymorpha: A Resource for Invasive Species Research.</title>
        <authorList>
            <person name="McCartney M.A."/>
            <person name="Auch B."/>
            <person name="Kono T."/>
            <person name="Mallez S."/>
            <person name="Zhang Y."/>
            <person name="Obille A."/>
            <person name="Becker A."/>
            <person name="Abrahante J.E."/>
            <person name="Garbe J."/>
            <person name="Badalamenti J.P."/>
            <person name="Herman A."/>
            <person name="Mangelson H."/>
            <person name="Liachko I."/>
            <person name="Sullivan S."/>
            <person name="Sone E.D."/>
            <person name="Koren S."/>
            <person name="Silverstein K.A.T."/>
            <person name="Beckman K.B."/>
            <person name="Gohl D.M."/>
        </authorList>
    </citation>
    <scope>NUCLEOTIDE SEQUENCE</scope>
    <source>
        <strain evidence="4">Duluth1</strain>
        <tissue evidence="4">Whole animal</tissue>
    </source>
</reference>
<keyword evidence="5" id="KW-1185">Reference proteome</keyword>
<organism evidence="4 5">
    <name type="scientific">Dreissena polymorpha</name>
    <name type="common">Zebra mussel</name>
    <name type="synonym">Mytilus polymorpha</name>
    <dbReference type="NCBI Taxonomy" id="45954"/>
    <lineage>
        <taxon>Eukaryota</taxon>
        <taxon>Metazoa</taxon>
        <taxon>Spiralia</taxon>
        <taxon>Lophotrochozoa</taxon>
        <taxon>Mollusca</taxon>
        <taxon>Bivalvia</taxon>
        <taxon>Autobranchia</taxon>
        <taxon>Heteroconchia</taxon>
        <taxon>Euheterodonta</taxon>
        <taxon>Imparidentia</taxon>
        <taxon>Neoheterodontei</taxon>
        <taxon>Myida</taxon>
        <taxon>Dreissenoidea</taxon>
        <taxon>Dreissenidae</taxon>
        <taxon>Dreissena</taxon>
    </lineage>
</organism>
<dbReference type="Gene3D" id="2.70.220.10">
    <property type="entry name" value="Ganglioside GM2 activator"/>
    <property type="match status" value="1"/>
</dbReference>
<evidence type="ECO:0000313" key="5">
    <source>
        <dbReference type="Proteomes" id="UP000828390"/>
    </source>
</evidence>
<evidence type="ECO:0000313" key="4">
    <source>
        <dbReference type="EMBL" id="KAH3834711.1"/>
    </source>
</evidence>
<sequence>MDGCVFSVIVSALTIAFFSSIRTERAGATPYGAYSVHDDAFSWSLCNTTEVPIVMEMLIIKPNPYQYGQKINVSLVVNVTEDIPNIYPIEIDIKVMLRMGPEYYDICIFKESLCHVTDLCELVHRESGFKCPNSFQKNIYNFNGSIPVKHSNPAPTGRFNVTANISTNKRQLVCLNVQFCISHCDD</sequence>
<comment type="caution">
    <text evidence="4">The sequence shown here is derived from an EMBL/GenBank/DDBJ whole genome shotgun (WGS) entry which is preliminary data.</text>
</comment>
<reference evidence="4" key="2">
    <citation type="submission" date="2020-11" db="EMBL/GenBank/DDBJ databases">
        <authorList>
            <person name="McCartney M.A."/>
            <person name="Auch B."/>
            <person name="Kono T."/>
            <person name="Mallez S."/>
            <person name="Becker A."/>
            <person name="Gohl D.M."/>
            <person name="Silverstein K.A.T."/>
            <person name="Koren S."/>
            <person name="Bechman K.B."/>
            <person name="Herman A."/>
            <person name="Abrahante J.E."/>
            <person name="Garbe J."/>
        </authorList>
    </citation>
    <scope>NUCLEOTIDE SEQUENCE</scope>
    <source>
        <strain evidence="4">Duluth1</strain>
        <tissue evidence="4">Whole animal</tissue>
    </source>
</reference>
<protein>
    <recommendedName>
        <fullName evidence="3">MD-2-related lipid-recognition domain-containing protein</fullName>
    </recommendedName>
</protein>
<evidence type="ECO:0000259" key="3">
    <source>
        <dbReference type="Pfam" id="PF02221"/>
    </source>
</evidence>
<keyword evidence="1 2" id="KW-0732">Signal</keyword>
<dbReference type="InterPro" id="IPR036846">
    <property type="entry name" value="GM2-AP_sf"/>
</dbReference>
<accession>A0A9D4K806</accession>
<dbReference type="InterPro" id="IPR003172">
    <property type="entry name" value="ML_dom"/>
</dbReference>
<dbReference type="AlphaFoldDB" id="A0A9D4K806"/>
<dbReference type="Proteomes" id="UP000828390">
    <property type="component" value="Unassembled WGS sequence"/>
</dbReference>
<name>A0A9D4K806_DREPO</name>
<feature type="chain" id="PRO_5039631696" description="MD-2-related lipid-recognition domain-containing protein" evidence="2">
    <location>
        <begin position="29"/>
        <end position="186"/>
    </location>
</feature>
<evidence type="ECO:0000256" key="2">
    <source>
        <dbReference type="SAM" id="SignalP"/>
    </source>
</evidence>
<dbReference type="SUPFAM" id="SSF63707">
    <property type="entry name" value="Ganglioside M2 (gm2) activator"/>
    <property type="match status" value="1"/>
</dbReference>
<dbReference type="Pfam" id="PF02221">
    <property type="entry name" value="E1_DerP2_DerF2"/>
    <property type="match status" value="1"/>
</dbReference>
<gene>
    <name evidence="4" type="ORF">DPMN_108046</name>
</gene>
<feature type="domain" description="MD-2-related lipid-recognition" evidence="3">
    <location>
        <begin position="41"/>
        <end position="179"/>
    </location>
</feature>
<dbReference type="EMBL" id="JAIWYP010000004">
    <property type="protein sequence ID" value="KAH3834711.1"/>
    <property type="molecule type" value="Genomic_DNA"/>
</dbReference>
<evidence type="ECO:0000256" key="1">
    <source>
        <dbReference type="ARBA" id="ARBA00022729"/>
    </source>
</evidence>